<proteinExistence type="inferred from homology"/>
<dbReference type="InterPro" id="IPR020841">
    <property type="entry name" value="PKS_Beta-ketoAc_synthase_dom"/>
</dbReference>
<dbReference type="Pfam" id="PF00109">
    <property type="entry name" value="ketoacyl-synt"/>
    <property type="match status" value="1"/>
</dbReference>
<evidence type="ECO:0000259" key="4">
    <source>
        <dbReference type="PROSITE" id="PS52004"/>
    </source>
</evidence>
<reference evidence="5" key="1">
    <citation type="submission" date="2023-02" db="EMBL/GenBank/DDBJ databases">
        <title>Actinokineospora globicatena NBRC 15670.</title>
        <authorList>
            <person name="Ichikawa N."/>
            <person name="Sato H."/>
            <person name="Tonouchi N."/>
        </authorList>
    </citation>
    <scope>NUCLEOTIDE SEQUENCE</scope>
    <source>
        <strain evidence="5">NBRC 15670</strain>
    </source>
</reference>
<dbReference type="GO" id="GO:0004315">
    <property type="term" value="F:3-oxoacyl-[acyl-carrier-protein] synthase activity"/>
    <property type="evidence" value="ECO:0007669"/>
    <property type="project" value="InterPro"/>
</dbReference>
<gene>
    <name evidence="5" type="ORF">Aglo03_06880</name>
</gene>
<evidence type="ECO:0000313" key="5">
    <source>
        <dbReference type="EMBL" id="GLW89872.1"/>
    </source>
</evidence>
<evidence type="ECO:0000313" key="6">
    <source>
        <dbReference type="Proteomes" id="UP001165042"/>
    </source>
</evidence>
<dbReference type="PANTHER" id="PTHR11712:SF347">
    <property type="entry name" value="BETA KETOACYL-ACYL CARRIER PROTEIN SYNTHASE"/>
    <property type="match status" value="1"/>
</dbReference>
<keyword evidence="2 3" id="KW-0808">Transferase</keyword>
<dbReference type="Gene3D" id="3.40.47.10">
    <property type="match status" value="1"/>
</dbReference>
<organism evidence="5 6">
    <name type="scientific">Actinokineospora globicatena</name>
    <dbReference type="NCBI Taxonomy" id="103729"/>
    <lineage>
        <taxon>Bacteria</taxon>
        <taxon>Bacillati</taxon>
        <taxon>Actinomycetota</taxon>
        <taxon>Actinomycetes</taxon>
        <taxon>Pseudonocardiales</taxon>
        <taxon>Pseudonocardiaceae</taxon>
        <taxon>Actinokineospora</taxon>
    </lineage>
</organism>
<dbReference type="SMART" id="SM00825">
    <property type="entry name" value="PKS_KS"/>
    <property type="match status" value="1"/>
</dbReference>
<keyword evidence="6" id="KW-1185">Reference proteome</keyword>
<dbReference type="CDD" id="cd00834">
    <property type="entry name" value="KAS_I_II"/>
    <property type="match status" value="1"/>
</dbReference>
<dbReference type="InterPro" id="IPR014031">
    <property type="entry name" value="Ketoacyl_synth_C"/>
</dbReference>
<dbReference type="InterPro" id="IPR018201">
    <property type="entry name" value="Ketoacyl_synth_AS"/>
</dbReference>
<evidence type="ECO:0000256" key="1">
    <source>
        <dbReference type="ARBA" id="ARBA00008467"/>
    </source>
</evidence>
<protein>
    <submittedName>
        <fullName evidence="5">3-oxoacyl-[acyl-carrier-protein] synthase 2</fullName>
    </submittedName>
</protein>
<comment type="similarity">
    <text evidence="1 3">Belongs to the thiolase-like superfamily. Beta-ketoacyl-ACP synthases family.</text>
</comment>
<feature type="domain" description="Ketosynthase family 3 (KS3)" evidence="4">
    <location>
        <begin position="3"/>
        <end position="402"/>
    </location>
</feature>
<dbReference type="GO" id="GO:0006633">
    <property type="term" value="P:fatty acid biosynthetic process"/>
    <property type="evidence" value="ECO:0007669"/>
    <property type="project" value="InterPro"/>
</dbReference>
<dbReference type="InterPro" id="IPR000794">
    <property type="entry name" value="Beta-ketoacyl_synthase"/>
</dbReference>
<comment type="caution">
    <text evidence="5">The sequence shown here is derived from an EMBL/GenBank/DDBJ whole genome shotgun (WGS) entry which is preliminary data.</text>
</comment>
<dbReference type="InterPro" id="IPR016039">
    <property type="entry name" value="Thiolase-like"/>
</dbReference>
<dbReference type="AlphaFoldDB" id="A0A9W6QJS1"/>
<dbReference type="Pfam" id="PF02801">
    <property type="entry name" value="Ketoacyl-synt_C"/>
    <property type="match status" value="1"/>
</dbReference>
<dbReference type="InterPro" id="IPR014030">
    <property type="entry name" value="Ketoacyl_synth_N"/>
</dbReference>
<dbReference type="SUPFAM" id="SSF53901">
    <property type="entry name" value="Thiolase-like"/>
    <property type="match status" value="1"/>
</dbReference>
<dbReference type="EMBL" id="BSSD01000001">
    <property type="protein sequence ID" value="GLW89872.1"/>
    <property type="molecule type" value="Genomic_DNA"/>
</dbReference>
<dbReference type="PROSITE" id="PS52004">
    <property type="entry name" value="KS3_2"/>
    <property type="match status" value="1"/>
</dbReference>
<name>A0A9W6QJS1_9PSEU</name>
<dbReference type="Proteomes" id="UP001165042">
    <property type="component" value="Unassembled WGS sequence"/>
</dbReference>
<dbReference type="PROSITE" id="PS00606">
    <property type="entry name" value="KS3_1"/>
    <property type="match status" value="1"/>
</dbReference>
<dbReference type="RefSeq" id="WP_285607406.1">
    <property type="nucleotide sequence ID" value="NZ_BSSD01000001.1"/>
</dbReference>
<dbReference type="PANTHER" id="PTHR11712">
    <property type="entry name" value="POLYKETIDE SYNTHASE-RELATED"/>
    <property type="match status" value="1"/>
</dbReference>
<accession>A0A9W6QJS1</accession>
<evidence type="ECO:0000256" key="2">
    <source>
        <dbReference type="ARBA" id="ARBA00022679"/>
    </source>
</evidence>
<evidence type="ECO:0000256" key="3">
    <source>
        <dbReference type="RuleBase" id="RU003694"/>
    </source>
</evidence>
<sequence length="403" mass="40787">MAADEVWVTGLGLLTAAGDGAAATWERVLRGESTAVAEHEPGPVHLACRVAAFDQARIGALRARKPDRSAELAVLAAREAVVDAGWDTARWDGARVGVVVGTSSGNTHTHEVQHRALLDGGPRDMSPFAVSSTLGNSVAAQLSMELAAKGGCLTVNTACASGATALGVALDLLRAHRCDVVIAGGTDAPLTPYYIAGFDRVGALSRRFADPAGASRPFDADRDGFVLAEGAGMLVLERAADARARGARPRARLLGYGAASDAHHVAQPCPAGSGLTAAIRAALRDAQVTAGEVGYVNAHATGTPLGDRIEAAALAELLPHRPAVSSTKAVTGHPQGAAGAIEAALTVLAVETGTVPANVNLDRPDVGVDLDLLTRSRTGPVPLALSTSVGFGGHNAALAVAAP</sequence>